<keyword evidence="2" id="KW-1185">Reference proteome</keyword>
<evidence type="ECO:0000313" key="1">
    <source>
        <dbReference type="EMBL" id="RIA81180.1"/>
    </source>
</evidence>
<proteinExistence type="predicted"/>
<organism evidence="1 2">
    <name type="scientific">Glomus cerebriforme</name>
    <dbReference type="NCBI Taxonomy" id="658196"/>
    <lineage>
        <taxon>Eukaryota</taxon>
        <taxon>Fungi</taxon>
        <taxon>Fungi incertae sedis</taxon>
        <taxon>Mucoromycota</taxon>
        <taxon>Glomeromycotina</taxon>
        <taxon>Glomeromycetes</taxon>
        <taxon>Glomerales</taxon>
        <taxon>Glomeraceae</taxon>
        <taxon>Glomus</taxon>
    </lineage>
</organism>
<evidence type="ECO:0000313" key="2">
    <source>
        <dbReference type="Proteomes" id="UP000265703"/>
    </source>
</evidence>
<protein>
    <recommendedName>
        <fullName evidence="3">Protein kinase domain-containing protein</fullName>
    </recommendedName>
</protein>
<reference evidence="1 2" key="1">
    <citation type="submission" date="2018-06" db="EMBL/GenBank/DDBJ databases">
        <title>Comparative genomics reveals the genomic features of Rhizophagus irregularis, R. cerebriforme, R. diaphanum and Gigaspora rosea, and their symbiotic lifestyle signature.</title>
        <authorList>
            <person name="Morin E."/>
            <person name="San Clemente H."/>
            <person name="Chen E.C.H."/>
            <person name="De La Providencia I."/>
            <person name="Hainaut M."/>
            <person name="Kuo A."/>
            <person name="Kohler A."/>
            <person name="Murat C."/>
            <person name="Tang N."/>
            <person name="Roy S."/>
            <person name="Loubradou J."/>
            <person name="Henrissat B."/>
            <person name="Grigoriev I.V."/>
            <person name="Corradi N."/>
            <person name="Roux C."/>
            <person name="Martin F.M."/>
        </authorList>
    </citation>
    <scope>NUCLEOTIDE SEQUENCE [LARGE SCALE GENOMIC DNA]</scope>
    <source>
        <strain evidence="1 2">DAOM 227022</strain>
    </source>
</reference>
<dbReference type="SUPFAM" id="SSF56112">
    <property type="entry name" value="Protein kinase-like (PK-like)"/>
    <property type="match status" value="1"/>
</dbReference>
<sequence length="387" mass="45885">MELVNTNDENSFDPTSKLKSSPIPITFVSFNENDKNCIYCENEYTKTRFSYQKYCKKCLSHYITDITDDNKYLDVYLYTRNLECNEHEINRTKEPQNIQECCRNCLEILCFKQIPVYNIHIAVEDINNYFDIYNNVIESEKYCKLCGKSLYQGTEEFELKQFKLCSDCYRISSGWIESTLTKKPIPILYLPWWHNISYCDSCKIKLTSTSDCQKYCTHCYIFYIGCRYCLTTNIIFGHTNQSECKKCKRVLSVINISSGNSDLDDFLLNNMRININDNLKIFSNVKVIDKYFRPICVLDSIYHKVERIIKWIPYVQFTNVKQIAKGGFGIIYQADWPRFKYGSSQRVILKRFENSQSISKYFLNEVNIFCYLYSIFFKLFFIKIDTS</sequence>
<dbReference type="EMBL" id="QKYT01000836">
    <property type="protein sequence ID" value="RIA81180.1"/>
    <property type="molecule type" value="Genomic_DNA"/>
</dbReference>
<comment type="caution">
    <text evidence="1">The sequence shown here is derived from an EMBL/GenBank/DDBJ whole genome shotgun (WGS) entry which is preliminary data.</text>
</comment>
<evidence type="ECO:0008006" key="3">
    <source>
        <dbReference type="Google" id="ProtNLM"/>
    </source>
</evidence>
<gene>
    <name evidence="1" type="ORF">C1645_573316</name>
</gene>
<dbReference type="InterPro" id="IPR011009">
    <property type="entry name" value="Kinase-like_dom_sf"/>
</dbReference>
<dbReference type="AlphaFoldDB" id="A0A397S439"/>
<dbReference type="Gene3D" id="3.30.200.20">
    <property type="entry name" value="Phosphorylase Kinase, domain 1"/>
    <property type="match status" value="1"/>
</dbReference>
<dbReference type="OrthoDB" id="2427792at2759"/>
<name>A0A397S439_9GLOM</name>
<accession>A0A397S439</accession>
<dbReference type="Proteomes" id="UP000265703">
    <property type="component" value="Unassembled WGS sequence"/>
</dbReference>